<sequence length="538" mass="61425">MVHPSSTIPAPTRKRAGGKRSKTGCRTCRARHVKCDETPAQCRNCTSSGRVCGGYDSPRLPRATRGTVSPQVTDGFGWAMTSDEQRCFSYFQHHTIPTLLEMFESPLWRKLVLAMSYSEPAVYHAAVALSAAHEDAEGCGFALPGQARQDTWRQFAIDQSLRSFAILNRRRSSRDPKLREVMLICCLLYVFLELLSGCHENACRHLRSGLQILKEARAHRQLIGASESPVESCLVAAFAELDIQSPFFGSPGPVLCLNDEVDQYSWLESFPFGFRGIFDAQQAFAPFMYSSYRFVARCWPLTEEHRMANYDALQSEQRQLLSHMIRFADLCEPLSASYSQLSRKEQRGVDIIHAQQRHVVLEVSTCLLSRFSPTRDCFTPHYQAHLCELKSIIRKSPECPSLSPFPSLLPCLYAIVYSCRDYEVCLEATEELHRWTHCEGMFNSAWLALAAIEHMRLDFLEEEMSHRSSPLDTFATGMNEERSHIWSRIEDLRWRITGGRPDYLDEVLQASAYMKTWICVRVLQMRKARLNESFCMPP</sequence>
<dbReference type="PROSITE" id="PS50048">
    <property type="entry name" value="ZN2_CY6_FUNGAL_2"/>
    <property type="match status" value="1"/>
</dbReference>
<dbReference type="InterPro" id="IPR021858">
    <property type="entry name" value="Fun_TF"/>
</dbReference>
<feature type="region of interest" description="Disordered" evidence="7">
    <location>
        <begin position="1"/>
        <end position="22"/>
    </location>
</feature>
<evidence type="ECO:0000256" key="3">
    <source>
        <dbReference type="ARBA" id="ARBA00023015"/>
    </source>
</evidence>
<evidence type="ECO:0000313" key="9">
    <source>
        <dbReference type="EMBL" id="OOF91234.1"/>
    </source>
</evidence>
<protein>
    <recommendedName>
        <fullName evidence="8">Zn(2)-C6 fungal-type domain-containing protein</fullName>
    </recommendedName>
</protein>
<evidence type="ECO:0000256" key="7">
    <source>
        <dbReference type="SAM" id="MobiDB-lite"/>
    </source>
</evidence>
<dbReference type="GO" id="GO:0003677">
    <property type="term" value="F:DNA binding"/>
    <property type="evidence" value="ECO:0007669"/>
    <property type="project" value="UniProtKB-KW"/>
</dbReference>
<name>A0A1R3R9S2_ASPC5</name>
<evidence type="ECO:0000256" key="2">
    <source>
        <dbReference type="ARBA" id="ARBA00022833"/>
    </source>
</evidence>
<proteinExistence type="predicted"/>
<dbReference type="PROSITE" id="PS00463">
    <property type="entry name" value="ZN2_CY6_FUNGAL_1"/>
    <property type="match status" value="1"/>
</dbReference>
<dbReference type="GO" id="GO:0009893">
    <property type="term" value="P:positive regulation of metabolic process"/>
    <property type="evidence" value="ECO:0007669"/>
    <property type="project" value="UniProtKB-ARBA"/>
</dbReference>
<evidence type="ECO:0000256" key="1">
    <source>
        <dbReference type="ARBA" id="ARBA00022723"/>
    </source>
</evidence>
<accession>A0A1R3R9S2</accession>
<dbReference type="OrthoDB" id="2593732at2759"/>
<dbReference type="InterPro" id="IPR001138">
    <property type="entry name" value="Zn2Cys6_DnaBD"/>
</dbReference>
<keyword evidence="4" id="KW-0238">DNA-binding</keyword>
<keyword evidence="1" id="KW-0479">Metal-binding</keyword>
<dbReference type="VEuPathDB" id="FungiDB:ASPCADRAFT_10034"/>
<dbReference type="EMBL" id="KV907512">
    <property type="protein sequence ID" value="OOF91234.1"/>
    <property type="molecule type" value="Genomic_DNA"/>
</dbReference>
<keyword evidence="5" id="KW-0804">Transcription</keyword>
<dbReference type="AlphaFoldDB" id="A0A1R3R9S2"/>
<dbReference type="SMART" id="SM00066">
    <property type="entry name" value="GAL4"/>
    <property type="match status" value="1"/>
</dbReference>
<evidence type="ECO:0000256" key="6">
    <source>
        <dbReference type="ARBA" id="ARBA00023242"/>
    </source>
</evidence>
<dbReference type="GO" id="GO:0008270">
    <property type="term" value="F:zinc ion binding"/>
    <property type="evidence" value="ECO:0007669"/>
    <property type="project" value="InterPro"/>
</dbReference>
<dbReference type="Pfam" id="PF11951">
    <property type="entry name" value="Fungal_trans_2"/>
    <property type="match status" value="1"/>
</dbReference>
<keyword evidence="10" id="KW-1185">Reference proteome</keyword>
<dbReference type="CDD" id="cd00067">
    <property type="entry name" value="GAL4"/>
    <property type="match status" value="1"/>
</dbReference>
<dbReference type="Gene3D" id="4.10.240.10">
    <property type="entry name" value="Zn(2)-C6 fungal-type DNA-binding domain"/>
    <property type="match status" value="1"/>
</dbReference>
<dbReference type="PANTHER" id="PTHR36206">
    <property type="entry name" value="ASPERCRYPTIN BIOSYNTHESIS CLUSTER-SPECIFIC TRANSCRIPTION REGULATOR ATNN-RELATED"/>
    <property type="match status" value="1"/>
</dbReference>
<evidence type="ECO:0000313" key="10">
    <source>
        <dbReference type="Proteomes" id="UP000188318"/>
    </source>
</evidence>
<organism evidence="9 10">
    <name type="scientific">Aspergillus carbonarius (strain ITEM 5010)</name>
    <dbReference type="NCBI Taxonomy" id="602072"/>
    <lineage>
        <taxon>Eukaryota</taxon>
        <taxon>Fungi</taxon>
        <taxon>Dikarya</taxon>
        <taxon>Ascomycota</taxon>
        <taxon>Pezizomycotina</taxon>
        <taxon>Eurotiomycetes</taxon>
        <taxon>Eurotiomycetidae</taxon>
        <taxon>Eurotiales</taxon>
        <taxon>Aspergillaceae</taxon>
        <taxon>Aspergillus</taxon>
        <taxon>Aspergillus subgen. Circumdati</taxon>
    </lineage>
</organism>
<keyword evidence="2" id="KW-0862">Zinc</keyword>
<dbReference type="OMA" id="ERPYEDH"/>
<dbReference type="PANTHER" id="PTHR36206:SF16">
    <property type="entry name" value="TRANSCRIPTION FACTOR DOMAIN-CONTAINING PROTEIN-RELATED"/>
    <property type="match status" value="1"/>
</dbReference>
<dbReference type="InterPro" id="IPR036864">
    <property type="entry name" value="Zn2-C6_fun-type_DNA-bd_sf"/>
</dbReference>
<evidence type="ECO:0000259" key="8">
    <source>
        <dbReference type="PROSITE" id="PS50048"/>
    </source>
</evidence>
<reference evidence="10" key="1">
    <citation type="journal article" date="2017" name="Genome Biol.">
        <title>Comparative genomics reveals high biological diversity and specific adaptations in the industrially and medically important fungal genus Aspergillus.</title>
        <authorList>
            <person name="de Vries R.P."/>
            <person name="Riley R."/>
            <person name="Wiebenga A."/>
            <person name="Aguilar-Osorio G."/>
            <person name="Amillis S."/>
            <person name="Uchima C.A."/>
            <person name="Anderluh G."/>
            <person name="Asadollahi M."/>
            <person name="Askin M."/>
            <person name="Barry K."/>
            <person name="Battaglia E."/>
            <person name="Bayram O."/>
            <person name="Benocci T."/>
            <person name="Braus-Stromeyer S.A."/>
            <person name="Caldana C."/>
            <person name="Canovas D."/>
            <person name="Cerqueira G.C."/>
            <person name="Chen F."/>
            <person name="Chen W."/>
            <person name="Choi C."/>
            <person name="Clum A."/>
            <person name="Dos Santos R.A."/>
            <person name="Damasio A.R."/>
            <person name="Diallinas G."/>
            <person name="Emri T."/>
            <person name="Fekete E."/>
            <person name="Flipphi M."/>
            <person name="Freyberg S."/>
            <person name="Gallo A."/>
            <person name="Gournas C."/>
            <person name="Habgood R."/>
            <person name="Hainaut M."/>
            <person name="Harispe M.L."/>
            <person name="Henrissat B."/>
            <person name="Hilden K.S."/>
            <person name="Hope R."/>
            <person name="Hossain A."/>
            <person name="Karabika E."/>
            <person name="Karaffa L."/>
            <person name="Karanyi Z."/>
            <person name="Krasevec N."/>
            <person name="Kuo A."/>
            <person name="Kusch H."/>
            <person name="LaButti K."/>
            <person name="Lagendijk E.L."/>
            <person name="Lapidus A."/>
            <person name="Levasseur A."/>
            <person name="Lindquist E."/>
            <person name="Lipzen A."/>
            <person name="Logrieco A.F."/>
            <person name="MacCabe A."/>
            <person name="Maekelae M.R."/>
            <person name="Malavazi I."/>
            <person name="Melin P."/>
            <person name="Meyer V."/>
            <person name="Mielnichuk N."/>
            <person name="Miskei M."/>
            <person name="Molnar A.P."/>
            <person name="Mule G."/>
            <person name="Ngan C.Y."/>
            <person name="Orejas M."/>
            <person name="Orosz E."/>
            <person name="Ouedraogo J.P."/>
            <person name="Overkamp K.M."/>
            <person name="Park H.-S."/>
            <person name="Perrone G."/>
            <person name="Piumi F."/>
            <person name="Punt P.J."/>
            <person name="Ram A.F."/>
            <person name="Ramon A."/>
            <person name="Rauscher S."/>
            <person name="Record E."/>
            <person name="Riano-Pachon D.M."/>
            <person name="Robert V."/>
            <person name="Roehrig J."/>
            <person name="Ruller R."/>
            <person name="Salamov A."/>
            <person name="Salih N.S."/>
            <person name="Samson R.A."/>
            <person name="Sandor E."/>
            <person name="Sanguinetti M."/>
            <person name="Schuetze T."/>
            <person name="Sepcic K."/>
            <person name="Shelest E."/>
            <person name="Sherlock G."/>
            <person name="Sophianopoulou V."/>
            <person name="Squina F.M."/>
            <person name="Sun H."/>
            <person name="Susca A."/>
            <person name="Todd R.B."/>
            <person name="Tsang A."/>
            <person name="Unkles S.E."/>
            <person name="van de Wiele N."/>
            <person name="van Rossen-Uffink D."/>
            <person name="Oliveira J.V."/>
            <person name="Vesth T.C."/>
            <person name="Visser J."/>
            <person name="Yu J.-H."/>
            <person name="Zhou M."/>
            <person name="Andersen M.R."/>
            <person name="Archer D.B."/>
            <person name="Baker S.E."/>
            <person name="Benoit I."/>
            <person name="Brakhage A.A."/>
            <person name="Braus G.H."/>
            <person name="Fischer R."/>
            <person name="Frisvad J.C."/>
            <person name="Goldman G.H."/>
            <person name="Houbraken J."/>
            <person name="Oakley B."/>
            <person name="Pocsi I."/>
            <person name="Scazzocchio C."/>
            <person name="Seiboth B."/>
            <person name="vanKuyk P.A."/>
            <person name="Wortman J."/>
            <person name="Dyer P.S."/>
            <person name="Grigoriev I.V."/>
        </authorList>
    </citation>
    <scope>NUCLEOTIDE SEQUENCE [LARGE SCALE GENOMIC DNA]</scope>
    <source>
        <strain evidence="10">ITEM 5010</strain>
    </source>
</reference>
<dbReference type="GO" id="GO:0000981">
    <property type="term" value="F:DNA-binding transcription factor activity, RNA polymerase II-specific"/>
    <property type="evidence" value="ECO:0007669"/>
    <property type="project" value="InterPro"/>
</dbReference>
<evidence type="ECO:0000256" key="4">
    <source>
        <dbReference type="ARBA" id="ARBA00023125"/>
    </source>
</evidence>
<gene>
    <name evidence="9" type="ORF">ASPCADRAFT_10034</name>
</gene>
<dbReference type="Proteomes" id="UP000188318">
    <property type="component" value="Unassembled WGS sequence"/>
</dbReference>
<feature type="compositionally biased region" description="Basic residues" evidence="7">
    <location>
        <begin position="12"/>
        <end position="22"/>
    </location>
</feature>
<dbReference type="InterPro" id="IPR052360">
    <property type="entry name" value="Transcr_Regulatory_Proteins"/>
</dbReference>
<evidence type="ECO:0000256" key="5">
    <source>
        <dbReference type="ARBA" id="ARBA00023163"/>
    </source>
</evidence>
<dbReference type="STRING" id="602072.A0A1R3R9S2"/>
<keyword evidence="3" id="KW-0805">Transcription regulation</keyword>
<feature type="domain" description="Zn(2)-C6 fungal-type" evidence="8">
    <location>
        <begin position="24"/>
        <end position="52"/>
    </location>
</feature>
<dbReference type="SUPFAM" id="SSF57701">
    <property type="entry name" value="Zn2/Cys6 DNA-binding domain"/>
    <property type="match status" value="1"/>
</dbReference>
<dbReference type="Pfam" id="PF00172">
    <property type="entry name" value="Zn_clus"/>
    <property type="match status" value="1"/>
</dbReference>
<keyword evidence="6" id="KW-0539">Nucleus</keyword>